<comment type="caution">
    <text evidence="1">The sequence shown here is derived from an EMBL/GenBank/DDBJ whole genome shotgun (WGS) entry which is preliminary data.</text>
</comment>
<evidence type="ECO:0000313" key="2">
    <source>
        <dbReference type="Proteomes" id="UP000275408"/>
    </source>
</evidence>
<name>A0A3M6TB31_POCDA</name>
<organism evidence="1 2">
    <name type="scientific">Pocillopora damicornis</name>
    <name type="common">Cauliflower coral</name>
    <name type="synonym">Millepora damicornis</name>
    <dbReference type="NCBI Taxonomy" id="46731"/>
    <lineage>
        <taxon>Eukaryota</taxon>
        <taxon>Metazoa</taxon>
        <taxon>Cnidaria</taxon>
        <taxon>Anthozoa</taxon>
        <taxon>Hexacorallia</taxon>
        <taxon>Scleractinia</taxon>
        <taxon>Astrocoeniina</taxon>
        <taxon>Pocilloporidae</taxon>
        <taxon>Pocillopora</taxon>
    </lineage>
</organism>
<reference evidence="1 2" key="1">
    <citation type="journal article" date="2018" name="Sci. Rep.">
        <title>Comparative analysis of the Pocillopora damicornis genome highlights role of immune system in coral evolution.</title>
        <authorList>
            <person name="Cunning R."/>
            <person name="Bay R.A."/>
            <person name="Gillette P."/>
            <person name="Baker A.C."/>
            <person name="Traylor-Knowles N."/>
        </authorList>
    </citation>
    <scope>NUCLEOTIDE SEQUENCE [LARGE SCALE GENOMIC DNA]</scope>
    <source>
        <strain evidence="1">RSMAS</strain>
        <tissue evidence="1">Whole animal</tissue>
    </source>
</reference>
<evidence type="ECO:0000313" key="1">
    <source>
        <dbReference type="EMBL" id="RMX38508.1"/>
    </source>
</evidence>
<proteinExistence type="predicted"/>
<sequence>MGDEPLSIGKQKRVYDKQNNPARNTTITLNQILRTNIKENDQRQTRLWIYYVLSQFDFMEPPSRAIYSSADIAGPEDIFLGPDGTGVEAAAGILLRELSNDGSGAVVVLVLGVANLEEGGDGLLPTFSKEPLDPKD</sequence>
<protein>
    <submittedName>
        <fullName evidence="1">Uncharacterized protein</fullName>
    </submittedName>
</protein>
<dbReference type="EMBL" id="RCHS01003995">
    <property type="protein sequence ID" value="RMX38508.1"/>
    <property type="molecule type" value="Genomic_DNA"/>
</dbReference>
<gene>
    <name evidence="1" type="ORF">pdam_00015229</name>
</gene>
<dbReference type="Proteomes" id="UP000275408">
    <property type="component" value="Unassembled WGS sequence"/>
</dbReference>
<accession>A0A3M6TB31</accession>
<keyword evidence="2" id="KW-1185">Reference proteome</keyword>
<dbReference type="AlphaFoldDB" id="A0A3M6TB31"/>